<evidence type="ECO:0000313" key="3">
    <source>
        <dbReference type="Proteomes" id="UP000800039"/>
    </source>
</evidence>
<gene>
    <name evidence="2" type="ORF">K460DRAFT_352480</name>
</gene>
<comment type="caution">
    <text evidence="2">The sequence shown here is derived from an EMBL/GenBank/DDBJ whole genome shotgun (WGS) entry which is preliminary data.</text>
</comment>
<reference evidence="2" key="1">
    <citation type="submission" date="2020-01" db="EMBL/GenBank/DDBJ databases">
        <authorList>
            <consortium name="DOE Joint Genome Institute"/>
            <person name="Haridas S."/>
            <person name="Albert R."/>
            <person name="Binder M."/>
            <person name="Bloem J."/>
            <person name="Labutti K."/>
            <person name="Salamov A."/>
            <person name="Andreopoulos B."/>
            <person name="Baker S.E."/>
            <person name="Barry K."/>
            <person name="Bills G."/>
            <person name="Bluhm B.H."/>
            <person name="Cannon C."/>
            <person name="Castanera R."/>
            <person name="Culley D.E."/>
            <person name="Daum C."/>
            <person name="Ezra D."/>
            <person name="Gonzalez J.B."/>
            <person name="Henrissat B."/>
            <person name="Kuo A."/>
            <person name="Liang C."/>
            <person name="Lipzen A."/>
            <person name="Lutzoni F."/>
            <person name="Magnuson J."/>
            <person name="Mondo S."/>
            <person name="Nolan M."/>
            <person name="Ohm R."/>
            <person name="Pangilinan J."/>
            <person name="Park H.-J."/>
            <person name="Ramirez L."/>
            <person name="Alfaro M."/>
            <person name="Sun H."/>
            <person name="Tritt A."/>
            <person name="Yoshinaga Y."/>
            <person name="Zwiers L.-H."/>
            <person name="Turgeon B.G."/>
            <person name="Goodwin S.B."/>
            <person name="Spatafora J.W."/>
            <person name="Crous P.W."/>
            <person name="Grigoriev I.V."/>
        </authorList>
    </citation>
    <scope>NUCLEOTIDE SEQUENCE</scope>
    <source>
        <strain evidence="2">CBS 394.84</strain>
    </source>
</reference>
<protein>
    <submittedName>
        <fullName evidence="2">Uncharacterized protein</fullName>
    </submittedName>
</protein>
<keyword evidence="3" id="KW-1185">Reference proteome</keyword>
<proteinExistence type="predicted"/>
<dbReference type="RefSeq" id="XP_040789890.1">
    <property type="nucleotide sequence ID" value="XM_040931656.1"/>
</dbReference>
<evidence type="ECO:0000256" key="1">
    <source>
        <dbReference type="SAM" id="MobiDB-lite"/>
    </source>
</evidence>
<feature type="compositionally biased region" description="Basic and acidic residues" evidence="1">
    <location>
        <begin position="188"/>
        <end position="199"/>
    </location>
</feature>
<organism evidence="2 3">
    <name type="scientific">Cucurbitaria berberidis CBS 394.84</name>
    <dbReference type="NCBI Taxonomy" id="1168544"/>
    <lineage>
        <taxon>Eukaryota</taxon>
        <taxon>Fungi</taxon>
        <taxon>Dikarya</taxon>
        <taxon>Ascomycota</taxon>
        <taxon>Pezizomycotina</taxon>
        <taxon>Dothideomycetes</taxon>
        <taxon>Pleosporomycetidae</taxon>
        <taxon>Pleosporales</taxon>
        <taxon>Pleosporineae</taxon>
        <taxon>Cucurbitariaceae</taxon>
        <taxon>Cucurbitaria</taxon>
    </lineage>
</organism>
<feature type="compositionally biased region" description="Polar residues" evidence="1">
    <location>
        <begin position="202"/>
        <end position="218"/>
    </location>
</feature>
<dbReference type="AlphaFoldDB" id="A0A9P4LAG2"/>
<sequence>MCRLFVNTSYYCTEDCKYIAHPVWSTHCPITHRDGPCEETEKNCKGFIEDKTYIKLNKEGPDARCPDHNDVRDLNKATEAVRRDGSHLWVYTGNQATLSKSHERVQLEISKILVLENPHRYENDMPVSSSGRVWEKYYKETYNARADAGWGQLYKSDPLPWGEARDKEIKRLQGNLSPDIPSGTEGDYQNRSRSIDGRGSDNLPSAQTLTYDPTNQNVGQATGPVDPFYVDACFMYYYMDDVAGSPSNFATNQAGGSGQNDGIGSTYPASHPVLGQASTYLPPNPAIGGFAINAPPDQAAWDGLAYFPQGGMLPPQPQPPYHAVADIPTNPPPDNAGWNDYIFFPPTYQSDGRTSRSGYEAF</sequence>
<feature type="region of interest" description="Disordered" evidence="1">
    <location>
        <begin position="173"/>
        <end position="218"/>
    </location>
</feature>
<dbReference type="GeneID" id="63848908"/>
<dbReference type="Proteomes" id="UP000800039">
    <property type="component" value="Unassembled WGS sequence"/>
</dbReference>
<dbReference type="EMBL" id="ML976615">
    <property type="protein sequence ID" value="KAF1847327.1"/>
    <property type="molecule type" value="Genomic_DNA"/>
</dbReference>
<name>A0A9P4LAG2_9PLEO</name>
<evidence type="ECO:0000313" key="2">
    <source>
        <dbReference type="EMBL" id="KAF1847327.1"/>
    </source>
</evidence>
<accession>A0A9P4LAG2</accession>